<dbReference type="Gramene" id="ESW24259">
    <property type="protein sequence ID" value="ESW24259"/>
    <property type="gene ID" value="PHAVU_004G115000g"/>
</dbReference>
<dbReference type="PANTHER" id="PTHR11005">
    <property type="entry name" value="LYSOSOMAL ACID LIPASE-RELATED"/>
    <property type="match status" value="1"/>
</dbReference>
<gene>
    <name evidence="5" type="ORF">PHAVU_004G115000g</name>
</gene>
<accession>V7C2A6</accession>
<feature type="signal peptide" evidence="3">
    <location>
        <begin position="1"/>
        <end position="16"/>
    </location>
</feature>
<organism evidence="5 6">
    <name type="scientific">Phaseolus vulgaris</name>
    <name type="common">Kidney bean</name>
    <name type="synonym">French bean</name>
    <dbReference type="NCBI Taxonomy" id="3885"/>
    <lineage>
        <taxon>Eukaryota</taxon>
        <taxon>Viridiplantae</taxon>
        <taxon>Streptophyta</taxon>
        <taxon>Embryophyta</taxon>
        <taxon>Tracheophyta</taxon>
        <taxon>Spermatophyta</taxon>
        <taxon>Magnoliopsida</taxon>
        <taxon>eudicotyledons</taxon>
        <taxon>Gunneridae</taxon>
        <taxon>Pentapetalae</taxon>
        <taxon>rosids</taxon>
        <taxon>fabids</taxon>
        <taxon>Fabales</taxon>
        <taxon>Fabaceae</taxon>
        <taxon>Papilionoideae</taxon>
        <taxon>50 kb inversion clade</taxon>
        <taxon>NPAAA clade</taxon>
        <taxon>indigoferoid/millettioid clade</taxon>
        <taxon>Phaseoleae</taxon>
        <taxon>Phaseolus</taxon>
    </lineage>
</organism>
<dbReference type="OMA" id="VAMELTH"/>
<dbReference type="Proteomes" id="UP000000226">
    <property type="component" value="Chromosome 4"/>
</dbReference>
<name>V7C2A6_PHAVU</name>
<dbReference type="InterPro" id="IPR000073">
    <property type="entry name" value="AB_hydrolase_1"/>
</dbReference>
<dbReference type="EMBL" id="CM002291">
    <property type="protein sequence ID" value="ESW24259.1"/>
    <property type="molecule type" value="Genomic_DNA"/>
</dbReference>
<evidence type="ECO:0000256" key="3">
    <source>
        <dbReference type="SAM" id="SignalP"/>
    </source>
</evidence>
<dbReference type="InterPro" id="IPR029058">
    <property type="entry name" value="AB_hydrolase_fold"/>
</dbReference>
<dbReference type="SUPFAM" id="SSF53474">
    <property type="entry name" value="alpha/beta-Hydrolases"/>
    <property type="match status" value="1"/>
</dbReference>
<dbReference type="Pfam" id="PF00561">
    <property type="entry name" value="Abhydrolase_1"/>
    <property type="match status" value="1"/>
</dbReference>
<dbReference type="OrthoDB" id="1736693at2759"/>
<protein>
    <recommendedName>
        <fullName evidence="4">AB hydrolase-1 domain-containing protein</fullName>
    </recommendedName>
</protein>
<sequence length="139" mass="15809">MDSITWLLLPAKQSLAFLLADNGFDVWVVNTRGTKYSRQHTTLPPNSSIIDWNWSWDELVAYDLPVTFKYVHDLTGQKLYYVGHEQGTLIALAAFSQDQLFNILRSTSLLSPIAYQMTSPLTKNAAENIIFEVLVIKML</sequence>
<evidence type="ECO:0000256" key="2">
    <source>
        <dbReference type="ARBA" id="ARBA00023098"/>
    </source>
</evidence>
<proteinExistence type="predicted"/>
<keyword evidence="3" id="KW-0732">Signal</keyword>
<evidence type="ECO:0000313" key="6">
    <source>
        <dbReference type="Proteomes" id="UP000000226"/>
    </source>
</evidence>
<dbReference type="GO" id="GO:0016042">
    <property type="term" value="P:lipid catabolic process"/>
    <property type="evidence" value="ECO:0007669"/>
    <property type="project" value="UniProtKB-KW"/>
</dbReference>
<dbReference type="SMR" id="V7C2A6"/>
<reference evidence="6" key="1">
    <citation type="journal article" date="2014" name="Nat. Genet.">
        <title>A reference genome for common bean and genome-wide analysis of dual domestications.</title>
        <authorList>
            <person name="Schmutz J."/>
            <person name="McClean P.E."/>
            <person name="Mamidi S."/>
            <person name="Wu G.A."/>
            <person name="Cannon S.B."/>
            <person name="Grimwood J."/>
            <person name="Jenkins J."/>
            <person name="Shu S."/>
            <person name="Song Q."/>
            <person name="Chavarro C."/>
            <person name="Torres-Torres M."/>
            <person name="Geffroy V."/>
            <person name="Moghaddam S.M."/>
            <person name="Gao D."/>
            <person name="Abernathy B."/>
            <person name="Barry K."/>
            <person name="Blair M."/>
            <person name="Brick M.A."/>
            <person name="Chovatia M."/>
            <person name="Gepts P."/>
            <person name="Goodstein D.M."/>
            <person name="Gonzales M."/>
            <person name="Hellsten U."/>
            <person name="Hyten D.L."/>
            <person name="Jia G."/>
            <person name="Kelly J.D."/>
            <person name="Kudrna D."/>
            <person name="Lee R."/>
            <person name="Richard M.M."/>
            <person name="Miklas P.N."/>
            <person name="Osorno J.M."/>
            <person name="Rodrigues J."/>
            <person name="Thareau V."/>
            <person name="Urrea C.A."/>
            <person name="Wang M."/>
            <person name="Yu Y."/>
            <person name="Zhang M."/>
            <person name="Wing R.A."/>
            <person name="Cregan P.B."/>
            <person name="Rokhsar D.S."/>
            <person name="Jackson S.A."/>
        </authorList>
    </citation>
    <scope>NUCLEOTIDE SEQUENCE [LARGE SCALE GENOMIC DNA]</scope>
    <source>
        <strain evidence="6">cv. G19833</strain>
    </source>
</reference>
<keyword evidence="2" id="KW-0443">Lipid metabolism</keyword>
<feature type="domain" description="AB hydrolase-1" evidence="4">
    <location>
        <begin position="15"/>
        <end position="98"/>
    </location>
</feature>
<evidence type="ECO:0000259" key="4">
    <source>
        <dbReference type="Pfam" id="PF00561"/>
    </source>
</evidence>
<dbReference type="AlphaFoldDB" id="V7C2A6"/>
<feature type="chain" id="PRO_5004755635" description="AB hydrolase-1 domain-containing protein" evidence="3">
    <location>
        <begin position="17"/>
        <end position="139"/>
    </location>
</feature>
<evidence type="ECO:0000313" key="5">
    <source>
        <dbReference type="EMBL" id="ESW24259.1"/>
    </source>
</evidence>
<evidence type="ECO:0000256" key="1">
    <source>
        <dbReference type="ARBA" id="ARBA00022963"/>
    </source>
</evidence>
<keyword evidence="6" id="KW-1185">Reference proteome</keyword>
<keyword evidence="1" id="KW-0442">Lipid degradation</keyword>
<dbReference type="Gene3D" id="3.40.50.1820">
    <property type="entry name" value="alpha/beta hydrolase"/>
    <property type="match status" value="1"/>
</dbReference>